<dbReference type="OrthoDB" id="9182344at2"/>
<sequence>MKKWPVHQLLISYSQIAVYRKNLDNPFPDWTDGHIRQGFAWRPGSVAFGTLGDVNSEIEVSIENRVSSGEDSVRAIAVPFEVGREGITIGSILSKTFDYKIPDGLYTLLFEAIPLKVEEKGKPKIRYAFRFIPSADPQAIILKHDGQLSPQLPLIMDAKAAV</sequence>
<dbReference type="Pfam" id="PF11033">
    <property type="entry name" value="ComJ"/>
    <property type="match status" value="1"/>
</dbReference>
<dbReference type="InterPro" id="IPR038691">
    <property type="entry name" value="ComJ_sf"/>
</dbReference>
<dbReference type="EMBL" id="CP012600">
    <property type="protein sequence ID" value="ALC81149.1"/>
    <property type="molecule type" value="Genomic_DNA"/>
</dbReference>
<dbReference type="STRING" id="1441095.AM592_05715"/>
<dbReference type="AlphaFoldDB" id="A0A0M4FFL3"/>
<keyword evidence="2" id="KW-1185">Reference proteome</keyword>
<organism evidence="1 2">
    <name type="scientific">Bacillus gobiensis</name>
    <dbReference type="NCBI Taxonomy" id="1441095"/>
    <lineage>
        <taxon>Bacteria</taxon>
        <taxon>Bacillati</taxon>
        <taxon>Bacillota</taxon>
        <taxon>Bacilli</taxon>
        <taxon>Bacillales</taxon>
        <taxon>Bacillaceae</taxon>
        <taxon>Bacillus</taxon>
    </lineage>
</organism>
<reference evidence="2" key="1">
    <citation type="submission" date="2015-08" db="EMBL/GenBank/DDBJ databases">
        <title>Genome sequencing project for genomic taxonomy and phylogenomics of Bacillus-like bacteria.</title>
        <authorList>
            <person name="Liu B."/>
            <person name="Wang J."/>
            <person name="Zhu Y."/>
            <person name="Liu G."/>
            <person name="Chen Q."/>
            <person name="Chen Z."/>
            <person name="Lan J."/>
            <person name="Che J."/>
            <person name="Ge C."/>
            <person name="Shi H."/>
            <person name="Pan Z."/>
            <person name="Liu X."/>
        </authorList>
    </citation>
    <scope>NUCLEOTIDE SEQUENCE [LARGE SCALE GENOMIC DNA]</scope>
    <source>
        <strain evidence="2">FJAT-4402</strain>
    </source>
</reference>
<dbReference type="Proteomes" id="UP000067625">
    <property type="component" value="Chromosome"/>
</dbReference>
<dbReference type="PATRIC" id="fig|1441095.3.peg.1242"/>
<dbReference type="RefSeq" id="WP_053602898.1">
    <property type="nucleotide sequence ID" value="NZ_CP012600.1"/>
</dbReference>
<protein>
    <submittedName>
        <fullName evidence="1">Competence protein</fullName>
    </submittedName>
</protein>
<accession>A0A0M4FFL3</accession>
<gene>
    <name evidence="1" type="ORF">AM592_05715</name>
</gene>
<proteinExistence type="predicted"/>
<dbReference type="InterPro" id="IPR020354">
    <property type="entry name" value="Competence_nuclease_inhibitor"/>
</dbReference>
<evidence type="ECO:0000313" key="1">
    <source>
        <dbReference type="EMBL" id="ALC81149.1"/>
    </source>
</evidence>
<reference evidence="1 2" key="2">
    <citation type="journal article" date="2016" name="Int. J. Syst. Evol. Microbiol.">
        <title>Bacillus gobiensis sp. nov., isolated from a soil sample.</title>
        <authorList>
            <person name="Liu B."/>
            <person name="Liu G.H."/>
            <person name="Cetin S."/>
            <person name="Schumann P."/>
            <person name="Pan Z.Z."/>
            <person name="Chen Q.Q."/>
        </authorList>
    </citation>
    <scope>NUCLEOTIDE SEQUENCE [LARGE SCALE GENOMIC DNA]</scope>
    <source>
        <strain evidence="1 2">FJAT-4402</strain>
    </source>
</reference>
<name>A0A0M4FFL3_9BACI</name>
<dbReference type="Gene3D" id="2.60.34.30">
    <property type="entry name" value="Competence, DNA-entry nuclease inhibitor, ComJ"/>
    <property type="match status" value="1"/>
</dbReference>
<evidence type="ECO:0000313" key="2">
    <source>
        <dbReference type="Proteomes" id="UP000067625"/>
    </source>
</evidence>